<dbReference type="OrthoDB" id="5456223at2"/>
<proteinExistence type="predicted"/>
<evidence type="ECO:0000313" key="1">
    <source>
        <dbReference type="EMBL" id="EMG37321.1"/>
    </source>
</evidence>
<comment type="caution">
    <text evidence="1">The sequence shown here is derived from an EMBL/GenBank/DDBJ whole genome shotgun (WGS) entry which is preliminary data.</text>
</comment>
<dbReference type="PATRIC" id="fig|1262666.3.peg.1855"/>
<dbReference type="InterPro" id="IPR015946">
    <property type="entry name" value="KH_dom-like_a/b"/>
</dbReference>
<accession>M5Q173</accession>
<organism evidence="1 2">
    <name type="scientific">Desulfocurvibacter africanus PCS</name>
    <dbReference type="NCBI Taxonomy" id="1262666"/>
    <lineage>
        <taxon>Bacteria</taxon>
        <taxon>Pseudomonadati</taxon>
        <taxon>Thermodesulfobacteriota</taxon>
        <taxon>Desulfovibrionia</taxon>
        <taxon>Desulfovibrionales</taxon>
        <taxon>Desulfovibrionaceae</taxon>
        <taxon>Desulfocurvibacter</taxon>
    </lineage>
</organism>
<protein>
    <submittedName>
        <fullName evidence="1">OsmC-like protein</fullName>
    </submittedName>
</protein>
<dbReference type="SUPFAM" id="SSF82784">
    <property type="entry name" value="OsmC-like"/>
    <property type="match status" value="1"/>
</dbReference>
<dbReference type="InterPro" id="IPR036102">
    <property type="entry name" value="OsmC/Ohrsf"/>
</dbReference>
<dbReference type="Gene3D" id="3.30.300.20">
    <property type="match status" value="1"/>
</dbReference>
<reference evidence="1 2" key="1">
    <citation type="journal article" date="2013" name="Genome Announc.">
        <title>Draft Genome Sequence for Desulfovibrio africanus Strain PCS.</title>
        <authorList>
            <person name="Brown S.D."/>
            <person name="Utturkar S.M."/>
            <person name="Arkin A.P."/>
            <person name="Deutschbauer A.M."/>
            <person name="Elias D.A."/>
            <person name="Hazen T.C."/>
            <person name="Chakraborty R."/>
        </authorList>
    </citation>
    <scope>NUCLEOTIDE SEQUENCE [LARGE SCALE GENOMIC DNA]</scope>
    <source>
        <strain evidence="1 2">PCS</strain>
    </source>
</reference>
<dbReference type="Proteomes" id="UP000011922">
    <property type="component" value="Unassembled WGS sequence"/>
</dbReference>
<evidence type="ECO:0000313" key="2">
    <source>
        <dbReference type="Proteomes" id="UP000011922"/>
    </source>
</evidence>
<dbReference type="RefSeq" id="WP_005986391.1">
    <property type="nucleotide sequence ID" value="NZ_AOSV01000019.1"/>
</dbReference>
<dbReference type="EMBL" id="AOSV01000019">
    <property type="protein sequence ID" value="EMG37321.1"/>
    <property type="molecule type" value="Genomic_DNA"/>
</dbReference>
<name>M5Q173_DESAF</name>
<gene>
    <name evidence="1" type="ORF">PCS_01832</name>
</gene>
<dbReference type="AlphaFoldDB" id="M5Q173"/>
<sequence length="144" mass="16280">MALTIEYERLSDSKNLFRVGAKSLPELVIDYAALSDEERDQEHMGARLLCTAALACYTNTFLNALKRKGAEVKNLKATATTSKEKDEVLRTKYSTLDVRLDVWMDEKHRGAFEAVRENMLNGSLLTYSLEEAMAVDYELVMHPA</sequence>